<dbReference type="AlphaFoldDB" id="A0A016VCI2"/>
<reference evidence="2" key="1">
    <citation type="journal article" date="2015" name="Nat. Genet.">
        <title>The genome and transcriptome of the zoonotic hookworm Ancylostoma ceylanicum identify infection-specific gene families.</title>
        <authorList>
            <person name="Schwarz E.M."/>
            <person name="Hu Y."/>
            <person name="Antoshechkin I."/>
            <person name="Miller M.M."/>
            <person name="Sternberg P.W."/>
            <person name="Aroian R.V."/>
        </authorList>
    </citation>
    <scope>NUCLEOTIDE SEQUENCE</scope>
    <source>
        <strain evidence="2">HY135</strain>
    </source>
</reference>
<protein>
    <submittedName>
        <fullName evidence="1">Uncharacterized protein</fullName>
    </submittedName>
</protein>
<organism evidence="1 2">
    <name type="scientific">Ancylostoma ceylanicum</name>
    <dbReference type="NCBI Taxonomy" id="53326"/>
    <lineage>
        <taxon>Eukaryota</taxon>
        <taxon>Metazoa</taxon>
        <taxon>Ecdysozoa</taxon>
        <taxon>Nematoda</taxon>
        <taxon>Chromadorea</taxon>
        <taxon>Rhabditida</taxon>
        <taxon>Rhabditina</taxon>
        <taxon>Rhabditomorpha</taxon>
        <taxon>Strongyloidea</taxon>
        <taxon>Ancylostomatidae</taxon>
        <taxon>Ancylostomatinae</taxon>
        <taxon>Ancylostoma</taxon>
    </lineage>
</organism>
<evidence type="ECO:0000313" key="2">
    <source>
        <dbReference type="Proteomes" id="UP000024635"/>
    </source>
</evidence>
<dbReference type="EMBL" id="JARK01001349">
    <property type="protein sequence ID" value="EYC24752.1"/>
    <property type="molecule type" value="Genomic_DNA"/>
</dbReference>
<accession>A0A016VCI2</accession>
<proteinExistence type="predicted"/>
<name>A0A016VCI2_9BILA</name>
<sequence>MRSTLCESELAIFDFASCRRALGLGFAVQEKAKVSDKHVWVLRFSGKASPHGLKEQLTCDGQLEQFS</sequence>
<gene>
    <name evidence="1" type="primary">Acey_s0013.g2092</name>
    <name evidence="1" type="ORF">Y032_0013g2092</name>
</gene>
<comment type="caution">
    <text evidence="1">The sequence shown here is derived from an EMBL/GenBank/DDBJ whole genome shotgun (WGS) entry which is preliminary data.</text>
</comment>
<dbReference type="Proteomes" id="UP000024635">
    <property type="component" value="Unassembled WGS sequence"/>
</dbReference>
<evidence type="ECO:0000313" key="1">
    <source>
        <dbReference type="EMBL" id="EYC24752.1"/>
    </source>
</evidence>
<keyword evidence="2" id="KW-1185">Reference proteome</keyword>